<gene>
    <name evidence="1" type="ORF">PFISCL1PPCAC_12057</name>
</gene>
<dbReference type="AlphaFoldDB" id="A0AAV5VRZ2"/>
<proteinExistence type="predicted"/>
<accession>A0AAV5VRZ2</accession>
<evidence type="ECO:0000313" key="2">
    <source>
        <dbReference type="Proteomes" id="UP001432322"/>
    </source>
</evidence>
<feature type="non-terminal residue" evidence="1">
    <location>
        <position position="1"/>
    </location>
</feature>
<reference evidence="1" key="1">
    <citation type="submission" date="2023-10" db="EMBL/GenBank/DDBJ databases">
        <title>Genome assembly of Pristionchus species.</title>
        <authorList>
            <person name="Yoshida K."/>
            <person name="Sommer R.J."/>
        </authorList>
    </citation>
    <scope>NUCLEOTIDE SEQUENCE</scope>
    <source>
        <strain evidence="1">RS5133</strain>
    </source>
</reference>
<sequence>AAPAAAAAPFDPFGFAAPAATATAAQPNHASPFVTIAALVQPVQQLQQQSFAVFPDLQQGSLSQPRPSLQQMPAVFDDDFGDFVAAAAAATNQTTVQHLQQAPPKTSVSLFDDDFENVPPALPAKDYGNLFDTPPPPPARDYAKDDVFGAATAAPAARPSAPAAVDALAGLFATSTTLAPASSAALDARPLAPAASASQRMTTADILSLYGGVGARNGGGPPALANNFASNFGGPGASWA</sequence>
<comment type="caution">
    <text evidence="1">The sequence shown here is derived from an EMBL/GenBank/DDBJ whole genome shotgun (WGS) entry which is preliminary data.</text>
</comment>
<keyword evidence="2" id="KW-1185">Reference proteome</keyword>
<protein>
    <submittedName>
        <fullName evidence="1">Uncharacterized protein</fullName>
    </submittedName>
</protein>
<dbReference type="EMBL" id="BTSY01000003">
    <property type="protein sequence ID" value="GMT20760.1"/>
    <property type="molecule type" value="Genomic_DNA"/>
</dbReference>
<organism evidence="1 2">
    <name type="scientific">Pristionchus fissidentatus</name>
    <dbReference type="NCBI Taxonomy" id="1538716"/>
    <lineage>
        <taxon>Eukaryota</taxon>
        <taxon>Metazoa</taxon>
        <taxon>Ecdysozoa</taxon>
        <taxon>Nematoda</taxon>
        <taxon>Chromadorea</taxon>
        <taxon>Rhabditida</taxon>
        <taxon>Rhabditina</taxon>
        <taxon>Diplogasteromorpha</taxon>
        <taxon>Diplogasteroidea</taxon>
        <taxon>Neodiplogasteridae</taxon>
        <taxon>Pristionchus</taxon>
    </lineage>
</organism>
<dbReference type="Proteomes" id="UP001432322">
    <property type="component" value="Unassembled WGS sequence"/>
</dbReference>
<evidence type="ECO:0000313" key="1">
    <source>
        <dbReference type="EMBL" id="GMT20760.1"/>
    </source>
</evidence>
<name>A0AAV5VRZ2_9BILA</name>